<reference evidence="2 3" key="1">
    <citation type="submission" date="2018-07" db="EMBL/GenBank/DDBJ databases">
        <title>Genomic Encyclopedia of Type Strains, Phase IV (KMG-IV): sequencing the most valuable type-strain genomes for metagenomic binning, comparative biology and taxonomic classification.</title>
        <authorList>
            <person name="Goeker M."/>
        </authorList>
    </citation>
    <scope>NUCLEOTIDE SEQUENCE [LARGE SCALE GENOMIC DNA]</scope>
    <source>
        <strain evidence="2 3">DSM 4134</strain>
    </source>
</reference>
<dbReference type="OrthoDB" id="8853249at2"/>
<evidence type="ECO:0000313" key="2">
    <source>
        <dbReference type="EMBL" id="RED96672.1"/>
    </source>
</evidence>
<dbReference type="SUPFAM" id="SSF52218">
    <property type="entry name" value="Flavoproteins"/>
    <property type="match status" value="1"/>
</dbReference>
<dbReference type="AlphaFoldDB" id="A0A3D9L2D6"/>
<evidence type="ECO:0000259" key="1">
    <source>
        <dbReference type="Pfam" id="PF03358"/>
    </source>
</evidence>
<sequence length="205" mass="22662">MKALFLNCTLKPSPEESNTAVLNQKCRDVLEDLGVETEEIRVVDHEIPARMEADAGAGDEWPEIFQKVLDAEILVVSTPIWLGEKSSLATKVMERLYASSGETNDKGQWIYYNKVGGTVITGNEDGGKASARSILYGLQHIGFTIPPNADVYWVGEGGPGPSYIEAGQSNEWTQRNTRIMAHNLYHFARMFAERPIPAEGNTMES</sequence>
<dbReference type="EMBL" id="QREG01000014">
    <property type="protein sequence ID" value="RED96672.1"/>
    <property type="molecule type" value="Genomic_DNA"/>
</dbReference>
<evidence type="ECO:0000313" key="3">
    <source>
        <dbReference type="Proteomes" id="UP000256779"/>
    </source>
</evidence>
<protein>
    <submittedName>
        <fullName evidence="2">Multimeric flavodoxin WrbA</fullName>
    </submittedName>
</protein>
<dbReference type="InterPro" id="IPR005025">
    <property type="entry name" value="FMN_Rdtase-like_dom"/>
</dbReference>
<organism evidence="2 3">
    <name type="scientific">Marinoscillum furvescens DSM 4134</name>
    <dbReference type="NCBI Taxonomy" id="1122208"/>
    <lineage>
        <taxon>Bacteria</taxon>
        <taxon>Pseudomonadati</taxon>
        <taxon>Bacteroidota</taxon>
        <taxon>Cytophagia</taxon>
        <taxon>Cytophagales</taxon>
        <taxon>Reichenbachiellaceae</taxon>
        <taxon>Marinoscillum</taxon>
    </lineage>
</organism>
<feature type="domain" description="NADPH-dependent FMN reductase-like" evidence="1">
    <location>
        <begin position="1"/>
        <end position="150"/>
    </location>
</feature>
<proteinExistence type="predicted"/>
<dbReference type="GO" id="GO:0016491">
    <property type="term" value="F:oxidoreductase activity"/>
    <property type="evidence" value="ECO:0007669"/>
    <property type="project" value="InterPro"/>
</dbReference>
<name>A0A3D9L2D6_MARFU</name>
<gene>
    <name evidence="2" type="ORF">C7460_114130</name>
</gene>
<comment type="caution">
    <text evidence="2">The sequence shown here is derived from an EMBL/GenBank/DDBJ whole genome shotgun (WGS) entry which is preliminary data.</text>
</comment>
<dbReference type="Gene3D" id="3.40.50.360">
    <property type="match status" value="1"/>
</dbReference>
<dbReference type="Pfam" id="PF03358">
    <property type="entry name" value="FMN_red"/>
    <property type="match status" value="1"/>
</dbReference>
<dbReference type="RefSeq" id="WP_115868953.1">
    <property type="nucleotide sequence ID" value="NZ_QREG01000014.1"/>
</dbReference>
<dbReference type="Proteomes" id="UP000256779">
    <property type="component" value="Unassembled WGS sequence"/>
</dbReference>
<keyword evidence="3" id="KW-1185">Reference proteome</keyword>
<accession>A0A3D9L2D6</accession>
<dbReference type="InterPro" id="IPR029039">
    <property type="entry name" value="Flavoprotein-like_sf"/>
</dbReference>